<dbReference type="AlphaFoldDB" id="A0A3N1XWZ0"/>
<name>A0A3N1XWZ0_9FIRM</name>
<evidence type="ECO:0000313" key="3">
    <source>
        <dbReference type="Proteomes" id="UP000273083"/>
    </source>
</evidence>
<dbReference type="RefSeq" id="WP_123608882.1">
    <property type="nucleotide sequence ID" value="NZ_RJVG01000003.1"/>
</dbReference>
<protein>
    <recommendedName>
        <fullName evidence="4">Vacuolar-type H+-ATPase subunit H</fullName>
    </recommendedName>
</protein>
<comment type="caution">
    <text evidence="2">The sequence shown here is derived from an EMBL/GenBank/DDBJ whole genome shotgun (WGS) entry which is preliminary data.</text>
</comment>
<keyword evidence="3" id="KW-1185">Reference proteome</keyword>
<proteinExistence type="predicted"/>
<dbReference type="EMBL" id="RJVG01000003">
    <property type="protein sequence ID" value="ROR29447.1"/>
    <property type="molecule type" value="Genomic_DNA"/>
</dbReference>
<reference evidence="2 3" key="1">
    <citation type="submission" date="2018-11" db="EMBL/GenBank/DDBJ databases">
        <title>Genomic Encyclopedia of Type Strains, Phase IV (KMG-IV): sequencing the most valuable type-strain genomes for metagenomic binning, comparative biology and taxonomic classification.</title>
        <authorList>
            <person name="Goeker M."/>
        </authorList>
    </citation>
    <scope>NUCLEOTIDE SEQUENCE [LARGE SCALE GENOMIC DNA]</scope>
    <source>
        <strain evidence="2 3">DSM 26537</strain>
    </source>
</reference>
<accession>A0A3N1XWZ0</accession>
<dbReference type="Proteomes" id="UP000273083">
    <property type="component" value="Unassembled WGS sequence"/>
</dbReference>
<organism evidence="2 3">
    <name type="scientific">Mobilisporobacter senegalensis</name>
    <dbReference type="NCBI Taxonomy" id="1329262"/>
    <lineage>
        <taxon>Bacteria</taxon>
        <taxon>Bacillati</taxon>
        <taxon>Bacillota</taxon>
        <taxon>Clostridia</taxon>
        <taxon>Lachnospirales</taxon>
        <taxon>Lachnospiraceae</taxon>
        <taxon>Mobilisporobacter</taxon>
    </lineage>
</organism>
<feature type="compositionally biased region" description="Acidic residues" evidence="1">
    <location>
        <begin position="202"/>
        <end position="214"/>
    </location>
</feature>
<gene>
    <name evidence="2" type="ORF">EDD66_103385</name>
</gene>
<feature type="region of interest" description="Disordered" evidence="1">
    <location>
        <begin position="185"/>
        <end position="214"/>
    </location>
</feature>
<sequence length="223" mass="25593">MSTSKIEQLIEDIYEFVESCKMQPLSSTKVIVPKDELYDLLDELRLRTPDEIKRYQKIIANRDAIINDAQEQAATILADARERTNALIDEHEIMQQAYYQANSVIEQANEEANRILQSANNDANQIRTGALRYTEEMLSEVEKVLSNAYESTRTKSEKLVDSLKDNLDIVVNNKKELCDQLYSSSNEKDAEVQAATTSNQEQGEENSNDDFEFDENTFIEDLY</sequence>
<evidence type="ECO:0000313" key="2">
    <source>
        <dbReference type="EMBL" id="ROR29447.1"/>
    </source>
</evidence>
<evidence type="ECO:0000256" key="1">
    <source>
        <dbReference type="SAM" id="MobiDB-lite"/>
    </source>
</evidence>
<dbReference type="OrthoDB" id="1770989at2"/>
<evidence type="ECO:0008006" key="4">
    <source>
        <dbReference type="Google" id="ProtNLM"/>
    </source>
</evidence>
<dbReference type="Gene3D" id="1.20.5.2950">
    <property type="match status" value="1"/>
</dbReference>